<proteinExistence type="predicted"/>
<keyword evidence="2" id="KW-1185">Reference proteome</keyword>
<evidence type="ECO:0000313" key="2">
    <source>
        <dbReference type="Proteomes" id="UP001283361"/>
    </source>
</evidence>
<dbReference type="Proteomes" id="UP001283361">
    <property type="component" value="Unassembled WGS sequence"/>
</dbReference>
<dbReference type="EMBL" id="JAWDGP010001486">
    <property type="protein sequence ID" value="KAK3791128.1"/>
    <property type="molecule type" value="Genomic_DNA"/>
</dbReference>
<gene>
    <name evidence="1" type="ORF">RRG08_010528</name>
</gene>
<evidence type="ECO:0000313" key="1">
    <source>
        <dbReference type="EMBL" id="KAK3791128.1"/>
    </source>
</evidence>
<reference evidence="1" key="1">
    <citation type="journal article" date="2023" name="G3 (Bethesda)">
        <title>A reference genome for the long-term kleptoplast-retaining sea slug Elysia crispata morphotype clarki.</title>
        <authorList>
            <person name="Eastman K.E."/>
            <person name="Pendleton A.L."/>
            <person name="Shaikh M.A."/>
            <person name="Suttiyut T."/>
            <person name="Ogas R."/>
            <person name="Tomko P."/>
            <person name="Gavelis G."/>
            <person name="Widhalm J.R."/>
            <person name="Wisecaver J.H."/>
        </authorList>
    </citation>
    <scope>NUCLEOTIDE SEQUENCE</scope>
    <source>
        <strain evidence="1">ECLA1</strain>
    </source>
</reference>
<organism evidence="1 2">
    <name type="scientific">Elysia crispata</name>
    <name type="common">lettuce slug</name>
    <dbReference type="NCBI Taxonomy" id="231223"/>
    <lineage>
        <taxon>Eukaryota</taxon>
        <taxon>Metazoa</taxon>
        <taxon>Spiralia</taxon>
        <taxon>Lophotrochozoa</taxon>
        <taxon>Mollusca</taxon>
        <taxon>Gastropoda</taxon>
        <taxon>Heterobranchia</taxon>
        <taxon>Euthyneura</taxon>
        <taxon>Panpulmonata</taxon>
        <taxon>Sacoglossa</taxon>
        <taxon>Placobranchoidea</taxon>
        <taxon>Plakobranchidae</taxon>
        <taxon>Elysia</taxon>
    </lineage>
</organism>
<accession>A0AAE1E351</accession>
<protein>
    <submittedName>
        <fullName evidence="1">Uncharacterized protein</fullName>
    </submittedName>
</protein>
<dbReference type="AlphaFoldDB" id="A0AAE1E351"/>
<name>A0AAE1E351_9GAST</name>
<comment type="caution">
    <text evidence="1">The sequence shown here is derived from an EMBL/GenBank/DDBJ whole genome shotgun (WGS) entry which is preliminary data.</text>
</comment>
<sequence>MNKSQQVIWRKSEGVEEGDGKGFNLRESFTELTRILLVNIKVYKKFGRSNFNTDLLVFDMQGVMRKSSLALGHRLLISGPMIHCVLIGIREKFLSFVERPFNSYGTVGSAVHKRH</sequence>